<evidence type="ECO:0000313" key="7">
    <source>
        <dbReference type="Proteomes" id="UP000183508"/>
    </source>
</evidence>
<proteinExistence type="predicted"/>
<dbReference type="Gene3D" id="1.10.1200.120">
    <property type="entry name" value="Large-conductance mechanosensitive channel, MscL, domain 1"/>
    <property type="match status" value="1"/>
</dbReference>
<dbReference type="AlphaFoldDB" id="A0A1I7L6E1"/>
<feature type="transmembrane region" description="Helical" evidence="5">
    <location>
        <begin position="43"/>
        <end position="62"/>
    </location>
</feature>
<keyword evidence="2 5" id="KW-0812">Transmembrane</keyword>
<dbReference type="InterPro" id="IPR036019">
    <property type="entry name" value="MscL_channel"/>
</dbReference>
<accession>A0A1I7L6E1</accession>
<organism evidence="6 7">
    <name type="scientific">Alicyclobacillus macrosporangiidus</name>
    <dbReference type="NCBI Taxonomy" id="392015"/>
    <lineage>
        <taxon>Bacteria</taxon>
        <taxon>Bacillati</taxon>
        <taxon>Bacillota</taxon>
        <taxon>Bacilli</taxon>
        <taxon>Bacillales</taxon>
        <taxon>Alicyclobacillaceae</taxon>
        <taxon>Alicyclobacillus</taxon>
    </lineage>
</organism>
<dbReference type="SUPFAM" id="SSF81330">
    <property type="entry name" value="Gated mechanosensitive channel"/>
    <property type="match status" value="1"/>
</dbReference>
<dbReference type="EMBL" id="FPBV01000026">
    <property type="protein sequence ID" value="SFV05271.1"/>
    <property type="molecule type" value="Genomic_DNA"/>
</dbReference>
<gene>
    <name evidence="6" type="ORF">SAMN05421543_12620</name>
</gene>
<dbReference type="STRING" id="392015.SAMN05421543_12620"/>
<name>A0A1I7L6E1_9BACL</name>
<evidence type="ECO:0000256" key="3">
    <source>
        <dbReference type="ARBA" id="ARBA00022989"/>
    </source>
</evidence>
<dbReference type="PANTHER" id="PTHR30266:SF2">
    <property type="entry name" value="LARGE-CONDUCTANCE MECHANOSENSITIVE CHANNEL"/>
    <property type="match status" value="1"/>
</dbReference>
<keyword evidence="7" id="KW-1185">Reference proteome</keyword>
<evidence type="ECO:0000256" key="1">
    <source>
        <dbReference type="ARBA" id="ARBA00004141"/>
    </source>
</evidence>
<dbReference type="InterPro" id="IPR037673">
    <property type="entry name" value="MSC/AndL"/>
</dbReference>
<evidence type="ECO:0000256" key="4">
    <source>
        <dbReference type="ARBA" id="ARBA00023136"/>
    </source>
</evidence>
<reference evidence="7" key="1">
    <citation type="submission" date="2016-10" db="EMBL/GenBank/DDBJ databases">
        <authorList>
            <person name="Varghese N."/>
        </authorList>
    </citation>
    <scope>NUCLEOTIDE SEQUENCE [LARGE SCALE GENOMIC DNA]</scope>
    <source>
        <strain evidence="7">DSM 17980</strain>
    </source>
</reference>
<comment type="subcellular location">
    <subcellularLocation>
        <location evidence="1">Membrane</location>
        <topology evidence="1">Multi-pass membrane protein</topology>
    </subcellularLocation>
</comment>
<keyword evidence="4 5" id="KW-0472">Membrane</keyword>
<evidence type="ECO:0000313" key="6">
    <source>
        <dbReference type="EMBL" id="SFV05271.1"/>
    </source>
</evidence>
<protein>
    <submittedName>
        <fullName evidence="6">Large conductance mechanosensitive channel</fullName>
    </submittedName>
</protein>
<dbReference type="Proteomes" id="UP000183508">
    <property type="component" value="Unassembled WGS sequence"/>
</dbReference>
<dbReference type="Pfam" id="PF01741">
    <property type="entry name" value="MscL"/>
    <property type="match status" value="1"/>
</dbReference>
<sequence>MPPIGLLVKGIHFSDLYINLSRTRYPSLQAAQAAGVPTINYGVFLNNLINFLIVTAVLFVVVKQVNRLRRPKEAAPTTKPCPYCCSDIPLAAIRCPHCTSLLEVEGAGE</sequence>
<evidence type="ECO:0000256" key="5">
    <source>
        <dbReference type="SAM" id="Phobius"/>
    </source>
</evidence>
<dbReference type="GO" id="GO:0016020">
    <property type="term" value="C:membrane"/>
    <property type="evidence" value="ECO:0007669"/>
    <property type="project" value="UniProtKB-SubCell"/>
</dbReference>
<dbReference type="PANTHER" id="PTHR30266">
    <property type="entry name" value="MECHANOSENSITIVE CHANNEL MSCL"/>
    <property type="match status" value="1"/>
</dbReference>
<keyword evidence="3 5" id="KW-1133">Transmembrane helix</keyword>
<evidence type="ECO:0000256" key="2">
    <source>
        <dbReference type="ARBA" id="ARBA00022692"/>
    </source>
</evidence>
<dbReference type="GO" id="GO:0008381">
    <property type="term" value="F:mechanosensitive monoatomic ion channel activity"/>
    <property type="evidence" value="ECO:0007669"/>
    <property type="project" value="TreeGrafter"/>
</dbReference>